<feature type="domain" description="ABC transporter" evidence="5">
    <location>
        <begin position="2"/>
        <end position="236"/>
    </location>
</feature>
<dbReference type="FunFam" id="3.40.50.300:FF:000425">
    <property type="entry name" value="Probable ABC transporter, ATP-binding subunit"/>
    <property type="match status" value="1"/>
</dbReference>
<accession>A0A8J8MT76</accession>
<dbReference type="SMART" id="SM00382">
    <property type="entry name" value="AAA"/>
    <property type="match status" value="1"/>
</dbReference>
<dbReference type="PROSITE" id="PS50893">
    <property type="entry name" value="ABC_TRANSPORTER_2"/>
    <property type="match status" value="1"/>
</dbReference>
<reference evidence="6" key="1">
    <citation type="submission" date="2020-01" db="EMBL/GenBank/DDBJ databases">
        <authorList>
            <person name="Yang Y."/>
            <person name="Kwon Y.M."/>
        </authorList>
    </citation>
    <scope>NUCLEOTIDE SEQUENCE</scope>
    <source>
        <strain evidence="6">PG104</strain>
    </source>
</reference>
<evidence type="ECO:0000256" key="1">
    <source>
        <dbReference type="ARBA" id="ARBA00005417"/>
    </source>
</evidence>
<dbReference type="SUPFAM" id="SSF52540">
    <property type="entry name" value="P-loop containing nucleoside triphosphate hydrolases"/>
    <property type="match status" value="1"/>
</dbReference>
<evidence type="ECO:0000259" key="5">
    <source>
        <dbReference type="PROSITE" id="PS50893"/>
    </source>
</evidence>
<proteinExistence type="inferred from homology"/>
<dbReference type="PANTHER" id="PTHR43117:SF5">
    <property type="entry name" value="GLYCINE BETAINE UPTAKE SYSTEM ATP-BINDING PROTEIN YEHX"/>
    <property type="match status" value="1"/>
</dbReference>
<dbReference type="GO" id="GO:0016887">
    <property type="term" value="F:ATP hydrolysis activity"/>
    <property type="evidence" value="ECO:0007669"/>
    <property type="project" value="InterPro"/>
</dbReference>
<dbReference type="Proteomes" id="UP000679284">
    <property type="component" value="Chromosome"/>
</dbReference>
<dbReference type="GO" id="GO:0005524">
    <property type="term" value="F:ATP binding"/>
    <property type="evidence" value="ECO:0007669"/>
    <property type="project" value="UniProtKB-KW"/>
</dbReference>
<dbReference type="Gene3D" id="3.40.50.300">
    <property type="entry name" value="P-loop containing nucleotide triphosphate hydrolases"/>
    <property type="match status" value="1"/>
</dbReference>
<protein>
    <submittedName>
        <fullName evidence="6">ATP-binding cassette domain-containing protein</fullName>
    </submittedName>
</protein>
<comment type="similarity">
    <text evidence="1">Belongs to the ABC transporter superfamily.</text>
</comment>
<evidence type="ECO:0000256" key="4">
    <source>
        <dbReference type="ARBA" id="ARBA00022840"/>
    </source>
</evidence>
<evidence type="ECO:0000313" key="7">
    <source>
        <dbReference type="Proteomes" id="UP000679284"/>
    </source>
</evidence>
<dbReference type="InterPro" id="IPR027417">
    <property type="entry name" value="P-loop_NTPase"/>
</dbReference>
<dbReference type="AlphaFoldDB" id="A0A8J8MT76"/>
<dbReference type="InterPro" id="IPR017871">
    <property type="entry name" value="ABC_transporter-like_CS"/>
</dbReference>
<dbReference type="EMBL" id="CP047289">
    <property type="protein sequence ID" value="QUS36245.1"/>
    <property type="molecule type" value="Genomic_DNA"/>
</dbReference>
<evidence type="ECO:0000256" key="3">
    <source>
        <dbReference type="ARBA" id="ARBA00022741"/>
    </source>
</evidence>
<dbReference type="KEGG" id="fap:GR316_08155"/>
<dbReference type="InterPro" id="IPR003439">
    <property type="entry name" value="ABC_transporter-like_ATP-bd"/>
</dbReference>
<dbReference type="PROSITE" id="PS00211">
    <property type="entry name" value="ABC_TRANSPORTER_1"/>
    <property type="match status" value="1"/>
</dbReference>
<organism evidence="6 7">
    <name type="scientific">Falsirhodobacter algicola</name>
    <dbReference type="NCBI Taxonomy" id="2692330"/>
    <lineage>
        <taxon>Bacteria</taxon>
        <taxon>Pseudomonadati</taxon>
        <taxon>Pseudomonadota</taxon>
        <taxon>Alphaproteobacteria</taxon>
        <taxon>Rhodobacterales</taxon>
        <taxon>Paracoccaceae</taxon>
        <taxon>Falsirhodobacter</taxon>
    </lineage>
</organism>
<keyword evidence="3" id="KW-0547">Nucleotide-binding</keyword>
<gene>
    <name evidence="6" type="ORF">GR316_08155</name>
</gene>
<evidence type="ECO:0000256" key="2">
    <source>
        <dbReference type="ARBA" id="ARBA00022448"/>
    </source>
</evidence>
<dbReference type="InterPro" id="IPR003593">
    <property type="entry name" value="AAA+_ATPase"/>
</dbReference>
<name>A0A8J8MT76_9RHOB</name>
<dbReference type="RefSeq" id="WP_211783465.1">
    <property type="nucleotide sequence ID" value="NZ_CP047289.1"/>
</dbReference>
<dbReference type="PANTHER" id="PTHR43117">
    <property type="entry name" value="OSMOPROTECTANT IMPORT ATP-BINDING PROTEIN OSMV"/>
    <property type="match status" value="1"/>
</dbReference>
<keyword evidence="2" id="KW-0813">Transport</keyword>
<evidence type="ECO:0000313" key="6">
    <source>
        <dbReference type="EMBL" id="QUS36245.1"/>
    </source>
</evidence>
<sequence length="305" mass="32379">MIEIRNLSKHYGPTRAVDDVSLVVEEGTITALVGTSGSGKSTLLRLVNRLIEPTSGQVAINGTDTRQVPTADLRRRIGYVIQNHGLFPHWTVARNVATVPRLLGWPKAKTEARVAELLSLLSLDPDTIGPRFPHQLSGGQAQRVGVARALAARPELLLMDEPFGALDPVLRGKAQADLRQIQAALGTTVILVTHDMSEAIGLGHRIAVMRAGRLEQHGTPAEILSAPATDFVRDLVGEGERAFRYLALSSVADLTEPGEAPGPPIAPDRTAAQALNAMIWTGAEALPVAGGGRITRHAVLAAGHP</sequence>
<dbReference type="GO" id="GO:0015697">
    <property type="term" value="P:quaternary ammonium group transport"/>
    <property type="evidence" value="ECO:0007669"/>
    <property type="project" value="UniProtKB-ARBA"/>
</dbReference>
<keyword evidence="4 6" id="KW-0067">ATP-binding</keyword>
<dbReference type="Pfam" id="PF00005">
    <property type="entry name" value="ABC_tran"/>
    <property type="match status" value="1"/>
</dbReference>
<keyword evidence="7" id="KW-1185">Reference proteome</keyword>